<keyword evidence="3" id="KW-1185">Reference proteome</keyword>
<organism evidence="2 3">
    <name type="scientific">Cylindrobasidium torrendii FP15055 ss-10</name>
    <dbReference type="NCBI Taxonomy" id="1314674"/>
    <lineage>
        <taxon>Eukaryota</taxon>
        <taxon>Fungi</taxon>
        <taxon>Dikarya</taxon>
        <taxon>Basidiomycota</taxon>
        <taxon>Agaricomycotina</taxon>
        <taxon>Agaricomycetes</taxon>
        <taxon>Agaricomycetidae</taxon>
        <taxon>Agaricales</taxon>
        <taxon>Marasmiineae</taxon>
        <taxon>Physalacriaceae</taxon>
        <taxon>Cylindrobasidium</taxon>
    </lineage>
</organism>
<evidence type="ECO:0000313" key="2">
    <source>
        <dbReference type="EMBL" id="KIY60946.1"/>
    </source>
</evidence>
<protein>
    <submittedName>
        <fullName evidence="2">Uncharacterized protein</fullName>
    </submittedName>
</protein>
<evidence type="ECO:0000256" key="1">
    <source>
        <dbReference type="SAM" id="MobiDB-lite"/>
    </source>
</evidence>
<dbReference type="AlphaFoldDB" id="A0A0D7AUI3"/>
<gene>
    <name evidence="2" type="ORF">CYLTODRAFT_460273</name>
</gene>
<accession>A0A0D7AUI3</accession>
<evidence type="ECO:0000313" key="3">
    <source>
        <dbReference type="Proteomes" id="UP000054007"/>
    </source>
</evidence>
<dbReference type="OrthoDB" id="3232941at2759"/>
<feature type="compositionally biased region" description="Pro residues" evidence="1">
    <location>
        <begin position="81"/>
        <end position="90"/>
    </location>
</feature>
<dbReference type="STRING" id="1314674.A0A0D7AUI3"/>
<dbReference type="Proteomes" id="UP000054007">
    <property type="component" value="Unassembled WGS sequence"/>
</dbReference>
<feature type="region of interest" description="Disordered" evidence="1">
    <location>
        <begin position="56"/>
        <end position="91"/>
    </location>
</feature>
<reference evidence="2 3" key="1">
    <citation type="journal article" date="2015" name="Fungal Genet. Biol.">
        <title>Evolution of novel wood decay mechanisms in Agaricales revealed by the genome sequences of Fistulina hepatica and Cylindrobasidium torrendii.</title>
        <authorList>
            <person name="Floudas D."/>
            <person name="Held B.W."/>
            <person name="Riley R."/>
            <person name="Nagy L.G."/>
            <person name="Koehler G."/>
            <person name="Ransdell A.S."/>
            <person name="Younus H."/>
            <person name="Chow J."/>
            <person name="Chiniquy J."/>
            <person name="Lipzen A."/>
            <person name="Tritt A."/>
            <person name="Sun H."/>
            <person name="Haridas S."/>
            <person name="LaButti K."/>
            <person name="Ohm R.A."/>
            <person name="Kues U."/>
            <person name="Blanchette R.A."/>
            <person name="Grigoriev I.V."/>
            <person name="Minto R.E."/>
            <person name="Hibbett D.S."/>
        </authorList>
    </citation>
    <scope>NUCLEOTIDE SEQUENCE [LARGE SCALE GENOMIC DNA]</scope>
    <source>
        <strain evidence="2 3">FP15055 ss-10</strain>
    </source>
</reference>
<name>A0A0D7AUI3_9AGAR</name>
<proteinExistence type="predicted"/>
<sequence length="333" mass="38370">MFERLHIDFSKKGWRASNKRDEFIQMTTWVARRENVHQFERYLTWLQKELMAAAARKHEQEARSAAPSTLAPPSHTQIKKPTPPDPPPPTRLSLSRLQAMQRLLLPKRPTCPCKDVRIVALDHSVPSFSDHLLQYINGIEDEKALHPITYHPLPFGRVDVYHSFKFTHDASASNTGDNDWVKATPTDGGRYNTVVILDGSDANAFSLVDTRIGRVRIVFKIPETLRMRGIDMPTPSYWPKVPLAYVQLFIKPLLTKAASRTHNMPSVSLDLMWRGKHDQEEINKDEENGSLETKDIRWPTLLRLIDQFKADWSPLDLKQQRRHQEKAFCPKLG</sequence>
<dbReference type="EMBL" id="KN881136">
    <property type="protein sequence ID" value="KIY60946.1"/>
    <property type="molecule type" value="Genomic_DNA"/>
</dbReference>